<dbReference type="InterPro" id="IPR023943">
    <property type="entry name" value="Enolase-ppase_E1"/>
</dbReference>
<dbReference type="PANTHER" id="PTHR20371">
    <property type="entry name" value="ENOLASE-PHOSPHATASE E1"/>
    <property type="match status" value="1"/>
</dbReference>
<reference evidence="4 5" key="1">
    <citation type="journal article" date="2020" name="Mol. Plant">
        <title>The Chromosome-Based Rubber Tree Genome Provides New Insights into Spurge Genome Evolution and Rubber Biosynthesis.</title>
        <authorList>
            <person name="Liu J."/>
            <person name="Shi C."/>
            <person name="Shi C.C."/>
            <person name="Li W."/>
            <person name="Zhang Q.J."/>
            <person name="Zhang Y."/>
            <person name="Li K."/>
            <person name="Lu H.F."/>
            <person name="Shi C."/>
            <person name="Zhu S.T."/>
            <person name="Xiao Z.Y."/>
            <person name="Nan H."/>
            <person name="Yue Y."/>
            <person name="Zhu X.G."/>
            <person name="Wu Y."/>
            <person name="Hong X.N."/>
            <person name="Fan G.Y."/>
            <person name="Tong Y."/>
            <person name="Zhang D."/>
            <person name="Mao C.L."/>
            <person name="Liu Y.L."/>
            <person name="Hao S.J."/>
            <person name="Liu W.Q."/>
            <person name="Lv M.Q."/>
            <person name="Zhang H.B."/>
            <person name="Liu Y."/>
            <person name="Hu-Tang G.R."/>
            <person name="Wang J.P."/>
            <person name="Wang J.H."/>
            <person name="Sun Y.H."/>
            <person name="Ni S.B."/>
            <person name="Chen W.B."/>
            <person name="Zhang X.C."/>
            <person name="Jiao Y.N."/>
            <person name="Eichler E.E."/>
            <person name="Li G.H."/>
            <person name="Liu X."/>
            <person name="Gao L.Z."/>
        </authorList>
    </citation>
    <scope>NUCLEOTIDE SEQUENCE [LARGE SCALE GENOMIC DNA]</scope>
    <source>
        <strain evidence="5">cv. GT1</strain>
        <tissue evidence="4">Leaf</tissue>
    </source>
</reference>
<evidence type="ECO:0000256" key="1">
    <source>
        <dbReference type="ARBA" id="ARBA00022605"/>
    </source>
</evidence>
<keyword evidence="1" id="KW-0028">Amino-acid biosynthesis</keyword>
<dbReference type="PANTHER" id="PTHR20371:SF1">
    <property type="entry name" value="ENOLASE-PHOSPHATASE E1"/>
    <property type="match status" value="1"/>
</dbReference>
<keyword evidence="5" id="KW-1185">Reference proteome</keyword>
<gene>
    <name evidence="4" type="ORF">GH714_043518</name>
</gene>
<name>A0A6A6K4S7_HEVBR</name>
<evidence type="ECO:0008006" key="6">
    <source>
        <dbReference type="Google" id="ProtNLM"/>
    </source>
</evidence>
<dbReference type="FunFam" id="3.40.50.1000:FF:000088">
    <property type="entry name" value="Probable bifunctional methylthioribulose-1-phosphate dehydratase/enolase-phosphatase E1"/>
    <property type="match status" value="1"/>
</dbReference>
<dbReference type="Gene3D" id="3.40.50.1000">
    <property type="entry name" value="HAD superfamily/HAD-like"/>
    <property type="match status" value="1"/>
</dbReference>
<dbReference type="InterPro" id="IPR023214">
    <property type="entry name" value="HAD_sf"/>
</dbReference>
<protein>
    <recommendedName>
        <fullName evidence="6">Enolase-phosphatase E1</fullName>
    </recommendedName>
</protein>
<proteinExistence type="predicted"/>
<dbReference type="InterPro" id="IPR036412">
    <property type="entry name" value="HAD-like_sf"/>
</dbReference>
<dbReference type="NCBIfam" id="TIGR01549">
    <property type="entry name" value="HAD-SF-IA-v1"/>
    <property type="match status" value="1"/>
</dbReference>
<dbReference type="GO" id="GO:0019509">
    <property type="term" value="P:L-methionine salvage from methylthioadenosine"/>
    <property type="evidence" value="ECO:0007669"/>
    <property type="project" value="InterPro"/>
</dbReference>
<dbReference type="SUPFAM" id="SSF56784">
    <property type="entry name" value="HAD-like"/>
    <property type="match status" value="1"/>
</dbReference>
<keyword evidence="3" id="KW-0486">Methionine biosynthesis</keyword>
<organism evidence="4 5">
    <name type="scientific">Hevea brasiliensis</name>
    <name type="common">Para rubber tree</name>
    <name type="synonym">Siphonia brasiliensis</name>
    <dbReference type="NCBI Taxonomy" id="3981"/>
    <lineage>
        <taxon>Eukaryota</taxon>
        <taxon>Viridiplantae</taxon>
        <taxon>Streptophyta</taxon>
        <taxon>Embryophyta</taxon>
        <taxon>Tracheophyta</taxon>
        <taxon>Spermatophyta</taxon>
        <taxon>Magnoliopsida</taxon>
        <taxon>eudicotyledons</taxon>
        <taxon>Gunneridae</taxon>
        <taxon>Pentapetalae</taxon>
        <taxon>rosids</taxon>
        <taxon>fabids</taxon>
        <taxon>Malpighiales</taxon>
        <taxon>Euphorbiaceae</taxon>
        <taxon>Crotonoideae</taxon>
        <taxon>Micrandreae</taxon>
        <taxon>Hevea</taxon>
    </lineage>
</organism>
<dbReference type="Pfam" id="PF00702">
    <property type="entry name" value="Hydrolase"/>
    <property type="match status" value="1"/>
</dbReference>
<keyword evidence="2" id="KW-0378">Hydrolase</keyword>
<accession>A0A6A6K4S7</accession>
<dbReference type="InterPro" id="IPR006439">
    <property type="entry name" value="HAD-SF_hydro_IA"/>
</dbReference>
<dbReference type="GO" id="GO:0043874">
    <property type="term" value="F:acireductone synthase activity"/>
    <property type="evidence" value="ECO:0007669"/>
    <property type="project" value="InterPro"/>
</dbReference>
<sequence>MFHGFSKFFFLCQIQDDFEKGVVGAVPIPPDYVGKELVIASLVANVEAMMRTDRKVIALKQLQGHIWRTGFQSNELVGVVFDDVQEALQKWHASGIKVYVYSSGSRESQQLLFAKSNYGDLRKYFCGFFDTTVGDKKETRSYSEIFKTVGVDKPSNILFVTDVFQEALAARAAGLEVILSLRPGNGPLPENHGFRTIESLLEI</sequence>
<dbReference type="Gene3D" id="1.10.720.60">
    <property type="match status" value="1"/>
</dbReference>
<evidence type="ECO:0000256" key="2">
    <source>
        <dbReference type="ARBA" id="ARBA00022801"/>
    </source>
</evidence>
<dbReference type="EMBL" id="JAAGAX010000020">
    <property type="protein sequence ID" value="KAF2283188.1"/>
    <property type="molecule type" value="Genomic_DNA"/>
</dbReference>
<dbReference type="AlphaFoldDB" id="A0A6A6K4S7"/>
<dbReference type="GO" id="GO:0000287">
    <property type="term" value="F:magnesium ion binding"/>
    <property type="evidence" value="ECO:0007669"/>
    <property type="project" value="InterPro"/>
</dbReference>
<dbReference type="NCBIfam" id="TIGR01691">
    <property type="entry name" value="enolase-ppase"/>
    <property type="match status" value="1"/>
</dbReference>
<dbReference type="Proteomes" id="UP000467840">
    <property type="component" value="Unassembled WGS sequence"/>
</dbReference>
<evidence type="ECO:0000256" key="3">
    <source>
        <dbReference type="ARBA" id="ARBA00023167"/>
    </source>
</evidence>
<comment type="caution">
    <text evidence="4">The sequence shown here is derived from an EMBL/GenBank/DDBJ whole genome shotgun (WGS) entry which is preliminary data.</text>
</comment>
<evidence type="ECO:0000313" key="4">
    <source>
        <dbReference type="EMBL" id="KAF2283188.1"/>
    </source>
</evidence>
<evidence type="ECO:0000313" key="5">
    <source>
        <dbReference type="Proteomes" id="UP000467840"/>
    </source>
</evidence>